<keyword evidence="3 4" id="KW-0443">Lipid metabolism</keyword>
<reference evidence="6 7" key="1">
    <citation type="submission" date="2016-03" db="EMBL/GenBank/DDBJ databases">
        <authorList>
            <person name="Heylen K."/>
            <person name="De Vos P."/>
            <person name="Vekeman B."/>
        </authorList>
    </citation>
    <scope>NUCLEOTIDE SEQUENCE [LARGE SCALE GENOMIC DNA]</scope>
    <source>
        <strain evidence="6 7">R-49807</strain>
    </source>
</reference>
<protein>
    <submittedName>
        <fullName evidence="6">Patatin</fullName>
    </submittedName>
</protein>
<dbReference type="PANTHER" id="PTHR14226">
    <property type="entry name" value="NEUROPATHY TARGET ESTERASE/SWISS CHEESE D.MELANOGASTER"/>
    <property type="match status" value="1"/>
</dbReference>
<dbReference type="SUPFAM" id="SSF52151">
    <property type="entry name" value="FabD/lysophospholipase-like"/>
    <property type="match status" value="1"/>
</dbReference>
<keyword evidence="1 4" id="KW-0378">Hydrolase</keyword>
<proteinExistence type="predicted"/>
<feature type="active site" description="Nucleophile" evidence="4">
    <location>
        <position position="38"/>
    </location>
</feature>
<dbReference type="GO" id="GO:0016042">
    <property type="term" value="P:lipid catabolic process"/>
    <property type="evidence" value="ECO:0007669"/>
    <property type="project" value="UniProtKB-UniRule"/>
</dbReference>
<dbReference type="EMBL" id="LUUL01000078">
    <property type="protein sequence ID" value="OAI25790.1"/>
    <property type="molecule type" value="Genomic_DNA"/>
</dbReference>
<feature type="short sequence motif" description="GXSXG" evidence="4">
    <location>
        <begin position="36"/>
        <end position="40"/>
    </location>
</feature>
<evidence type="ECO:0000256" key="4">
    <source>
        <dbReference type="PROSITE-ProRule" id="PRU01161"/>
    </source>
</evidence>
<evidence type="ECO:0000313" key="6">
    <source>
        <dbReference type="EMBL" id="OAI25790.1"/>
    </source>
</evidence>
<dbReference type="AlphaFoldDB" id="A0AA91DD90"/>
<feature type="short sequence motif" description="DGA/G" evidence="4">
    <location>
        <begin position="154"/>
        <end position="156"/>
    </location>
</feature>
<keyword evidence="2 4" id="KW-0442">Lipid degradation</keyword>
<dbReference type="GO" id="GO:0016787">
    <property type="term" value="F:hydrolase activity"/>
    <property type="evidence" value="ECO:0007669"/>
    <property type="project" value="UniProtKB-UniRule"/>
</dbReference>
<dbReference type="InterPro" id="IPR050301">
    <property type="entry name" value="NTE"/>
</dbReference>
<evidence type="ECO:0000313" key="7">
    <source>
        <dbReference type="Proteomes" id="UP000077734"/>
    </source>
</evidence>
<evidence type="ECO:0000256" key="2">
    <source>
        <dbReference type="ARBA" id="ARBA00022963"/>
    </source>
</evidence>
<dbReference type="Gene3D" id="3.40.1090.10">
    <property type="entry name" value="Cytosolic phospholipase A2 catalytic domain"/>
    <property type="match status" value="2"/>
</dbReference>
<dbReference type="InterPro" id="IPR002641">
    <property type="entry name" value="PNPLA_dom"/>
</dbReference>
<evidence type="ECO:0000256" key="3">
    <source>
        <dbReference type="ARBA" id="ARBA00023098"/>
    </source>
</evidence>
<dbReference type="Pfam" id="PF01734">
    <property type="entry name" value="Patatin"/>
    <property type="match status" value="1"/>
</dbReference>
<dbReference type="Proteomes" id="UP000077734">
    <property type="component" value="Unassembled WGS sequence"/>
</dbReference>
<comment type="caution">
    <text evidence="6">The sequence shown here is derived from an EMBL/GenBank/DDBJ whole genome shotgun (WGS) entry which is preliminary data.</text>
</comment>
<evidence type="ECO:0000259" key="5">
    <source>
        <dbReference type="PROSITE" id="PS51635"/>
    </source>
</evidence>
<sequence>MNIGLALGSGASRGWAHIGIITALIDLGVVPNIICGTSIGSLVGASYVADNLEKLEQWASALTKFETVKFFEINTSLNGFVNRERLHHFLHEYVASDDSVIESFDKRYAAVTTDLVSGREIWCTKGSMLEAVWSSISMPGLFPAIKYNNQWRLDGGLVNPVPISVCRALGADIVIAVTLNGDIVGKHFQKSKTVMKRDLGVVNTITDYVRDYTVSVFTTTDDEDQPPNLFEAIAGSVNILQDRITRSRMAGDPPDILLSPKLSHIGLLEFYRATEAINEGRMCVQRNMQEIKHILEIA</sequence>
<keyword evidence="7" id="KW-1185">Reference proteome</keyword>
<name>A0AA91DD90_9GAMM</name>
<dbReference type="PROSITE" id="PS51635">
    <property type="entry name" value="PNPLA"/>
    <property type="match status" value="1"/>
</dbReference>
<feature type="active site" description="Proton acceptor" evidence="4">
    <location>
        <position position="154"/>
    </location>
</feature>
<organism evidence="6 7">
    <name type="scientific">Methylomonas koyamae</name>
    <dbReference type="NCBI Taxonomy" id="702114"/>
    <lineage>
        <taxon>Bacteria</taxon>
        <taxon>Pseudomonadati</taxon>
        <taxon>Pseudomonadota</taxon>
        <taxon>Gammaproteobacteria</taxon>
        <taxon>Methylococcales</taxon>
        <taxon>Methylococcaceae</taxon>
        <taxon>Methylomonas</taxon>
    </lineage>
</organism>
<dbReference type="RefSeq" id="WP_064027494.1">
    <property type="nucleotide sequence ID" value="NZ_LUUL01000078.1"/>
</dbReference>
<feature type="domain" description="PNPLA" evidence="5">
    <location>
        <begin position="5"/>
        <end position="167"/>
    </location>
</feature>
<evidence type="ECO:0000256" key="1">
    <source>
        <dbReference type="ARBA" id="ARBA00022801"/>
    </source>
</evidence>
<dbReference type="InterPro" id="IPR016035">
    <property type="entry name" value="Acyl_Trfase/lysoPLipase"/>
</dbReference>
<comment type="caution">
    <text evidence="4">Lacks conserved residue(s) required for the propagation of feature annotation.</text>
</comment>
<accession>A0AA91DD90</accession>
<gene>
    <name evidence="6" type="ORF">A1356_12940</name>
</gene>
<dbReference type="PANTHER" id="PTHR14226:SF76">
    <property type="entry name" value="NTE FAMILY PROTEIN RSSA"/>
    <property type="match status" value="1"/>
</dbReference>